<keyword evidence="1" id="KW-0472">Membrane</keyword>
<accession>A0A0L8FHE0</accession>
<organism evidence="2">
    <name type="scientific">Octopus bimaculoides</name>
    <name type="common">California two-spotted octopus</name>
    <dbReference type="NCBI Taxonomy" id="37653"/>
    <lineage>
        <taxon>Eukaryota</taxon>
        <taxon>Metazoa</taxon>
        <taxon>Spiralia</taxon>
        <taxon>Lophotrochozoa</taxon>
        <taxon>Mollusca</taxon>
        <taxon>Cephalopoda</taxon>
        <taxon>Coleoidea</taxon>
        <taxon>Octopodiformes</taxon>
        <taxon>Octopoda</taxon>
        <taxon>Incirrata</taxon>
        <taxon>Octopodidae</taxon>
        <taxon>Octopus</taxon>
    </lineage>
</organism>
<keyword evidence="1" id="KW-1133">Transmembrane helix</keyword>
<reference evidence="2" key="1">
    <citation type="submission" date="2015-07" db="EMBL/GenBank/DDBJ databases">
        <title>MeaNS - Measles Nucleotide Surveillance Program.</title>
        <authorList>
            <person name="Tran T."/>
            <person name="Druce J."/>
        </authorList>
    </citation>
    <scope>NUCLEOTIDE SEQUENCE</scope>
    <source>
        <strain evidence="2">UCB-OBI-ISO-001</strain>
        <tissue evidence="2">Gonad</tissue>
    </source>
</reference>
<dbReference type="EMBL" id="KQ431563">
    <property type="protein sequence ID" value="KOF63103.1"/>
    <property type="molecule type" value="Genomic_DNA"/>
</dbReference>
<evidence type="ECO:0000256" key="1">
    <source>
        <dbReference type="SAM" id="Phobius"/>
    </source>
</evidence>
<proteinExistence type="predicted"/>
<dbReference type="AlphaFoldDB" id="A0A0L8FHE0"/>
<feature type="transmembrane region" description="Helical" evidence="1">
    <location>
        <begin position="20"/>
        <end position="40"/>
    </location>
</feature>
<name>A0A0L8FHE0_OCTBM</name>
<sequence>MSVCLSVSKLSYESQLHSCELFPCILFITFFFKTWSLLHMENINIKKRKKEN</sequence>
<keyword evidence="1" id="KW-0812">Transmembrane</keyword>
<gene>
    <name evidence="2" type="ORF">OCBIM_22020264mg</name>
</gene>
<protein>
    <submittedName>
        <fullName evidence="2">Uncharacterized protein</fullName>
    </submittedName>
</protein>
<evidence type="ECO:0000313" key="2">
    <source>
        <dbReference type="EMBL" id="KOF63103.1"/>
    </source>
</evidence>